<gene>
    <name evidence="2" type="ORF">SAMN04487991_1978</name>
</gene>
<name>A0A1I3QXK5_9RHOB</name>
<evidence type="ECO:0000313" key="3">
    <source>
        <dbReference type="Proteomes" id="UP000199630"/>
    </source>
</evidence>
<dbReference type="OrthoDB" id="7869532at2"/>
<feature type="transmembrane region" description="Helical" evidence="1">
    <location>
        <begin position="47"/>
        <end position="66"/>
    </location>
</feature>
<keyword evidence="1" id="KW-1133">Transmembrane helix</keyword>
<organism evidence="2 3">
    <name type="scientific">Celeribacter neptunius</name>
    <dbReference type="NCBI Taxonomy" id="588602"/>
    <lineage>
        <taxon>Bacteria</taxon>
        <taxon>Pseudomonadati</taxon>
        <taxon>Pseudomonadota</taxon>
        <taxon>Alphaproteobacteria</taxon>
        <taxon>Rhodobacterales</taxon>
        <taxon>Roseobacteraceae</taxon>
        <taxon>Celeribacter</taxon>
    </lineage>
</organism>
<proteinExistence type="predicted"/>
<sequence>MRWTTRLFVHFIWLSGIFLTLGLGVLARETLMARGIEVVSVERGAKLLLPYALWADAPFIVLAFMVRTRLRRALRECPEDTRRLFTIAIGSYLGTAVVHGVVQFQGLVYTGPGGFAEMVTMMILMSPLTIPGLVLTCAIGAAFGGLIAAYLHAWRSGPPPNPRP</sequence>
<protein>
    <submittedName>
        <fullName evidence="2">Uncharacterized protein</fullName>
    </submittedName>
</protein>
<keyword evidence="1" id="KW-0472">Membrane</keyword>
<keyword evidence="3" id="KW-1185">Reference proteome</keyword>
<dbReference type="Proteomes" id="UP000199630">
    <property type="component" value="Unassembled WGS sequence"/>
</dbReference>
<feature type="transmembrane region" description="Helical" evidence="1">
    <location>
        <begin position="87"/>
        <end position="108"/>
    </location>
</feature>
<keyword evidence="1" id="KW-0812">Transmembrane</keyword>
<reference evidence="3" key="1">
    <citation type="submission" date="2016-10" db="EMBL/GenBank/DDBJ databases">
        <authorList>
            <person name="Varghese N."/>
            <person name="Submissions S."/>
        </authorList>
    </citation>
    <scope>NUCLEOTIDE SEQUENCE [LARGE SCALE GENOMIC DNA]</scope>
    <source>
        <strain evidence="3">DSM 26471</strain>
    </source>
</reference>
<dbReference type="STRING" id="588602.SAMN04487991_1978"/>
<feature type="transmembrane region" description="Helical" evidence="1">
    <location>
        <begin position="7"/>
        <end position="27"/>
    </location>
</feature>
<feature type="transmembrane region" description="Helical" evidence="1">
    <location>
        <begin position="128"/>
        <end position="151"/>
    </location>
</feature>
<dbReference type="AlphaFoldDB" id="A0A1I3QXK5"/>
<accession>A0A1I3QXK5</accession>
<evidence type="ECO:0000313" key="2">
    <source>
        <dbReference type="EMBL" id="SFJ38021.1"/>
    </source>
</evidence>
<dbReference type="RefSeq" id="WP_090060435.1">
    <property type="nucleotide sequence ID" value="NZ_FORH01000003.1"/>
</dbReference>
<dbReference type="EMBL" id="FORH01000003">
    <property type="protein sequence ID" value="SFJ38021.1"/>
    <property type="molecule type" value="Genomic_DNA"/>
</dbReference>
<evidence type="ECO:0000256" key="1">
    <source>
        <dbReference type="SAM" id="Phobius"/>
    </source>
</evidence>